<evidence type="ECO:0000313" key="3">
    <source>
        <dbReference type="Proteomes" id="UP000799438"/>
    </source>
</evidence>
<evidence type="ECO:0000256" key="1">
    <source>
        <dbReference type="SAM" id="MobiDB-lite"/>
    </source>
</evidence>
<reference evidence="2" key="1">
    <citation type="journal article" date="2020" name="Stud. Mycol.">
        <title>101 Dothideomycetes genomes: a test case for predicting lifestyles and emergence of pathogens.</title>
        <authorList>
            <person name="Haridas S."/>
            <person name="Albert R."/>
            <person name="Binder M."/>
            <person name="Bloem J."/>
            <person name="Labutti K."/>
            <person name="Salamov A."/>
            <person name="Andreopoulos B."/>
            <person name="Baker S."/>
            <person name="Barry K."/>
            <person name="Bills G."/>
            <person name="Bluhm B."/>
            <person name="Cannon C."/>
            <person name="Castanera R."/>
            <person name="Culley D."/>
            <person name="Daum C."/>
            <person name="Ezra D."/>
            <person name="Gonzalez J."/>
            <person name="Henrissat B."/>
            <person name="Kuo A."/>
            <person name="Liang C."/>
            <person name="Lipzen A."/>
            <person name="Lutzoni F."/>
            <person name="Magnuson J."/>
            <person name="Mondo S."/>
            <person name="Nolan M."/>
            <person name="Ohm R."/>
            <person name="Pangilinan J."/>
            <person name="Park H.-J."/>
            <person name="Ramirez L."/>
            <person name="Alfaro M."/>
            <person name="Sun H."/>
            <person name="Tritt A."/>
            <person name="Yoshinaga Y."/>
            <person name="Zwiers L.-H."/>
            <person name="Turgeon B."/>
            <person name="Goodwin S."/>
            <person name="Spatafora J."/>
            <person name="Crous P."/>
            <person name="Grigoriev I."/>
        </authorList>
    </citation>
    <scope>NUCLEOTIDE SEQUENCE</scope>
    <source>
        <strain evidence="2">CBS 121167</strain>
    </source>
</reference>
<keyword evidence="3" id="KW-1185">Reference proteome</keyword>
<name>A0A6A6B691_9PEZI</name>
<dbReference type="AlphaFoldDB" id="A0A6A6B691"/>
<dbReference type="EMBL" id="ML995492">
    <property type="protein sequence ID" value="KAF2139530.1"/>
    <property type="molecule type" value="Genomic_DNA"/>
</dbReference>
<dbReference type="Proteomes" id="UP000799438">
    <property type="component" value="Unassembled WGS sequence"/>
</dbReference>
<feature type="compositionally biased region" description="Low complexity" evidence="1">
    <location>
        <begin position="49"/>
        <end position="60"/>
    </location>
</feature>
<organism evidence="2 3">
    <name type="scientific">Aplosporella prunicola CBS 121167</name>
    <dbReference type="NCBI Taxonomy" id="1176127"/>
    <lineage>
        <taxon>Eukaryota</taxon>
        <taxon>Fungi</taxon>
        <taxon>Dikarya</taxon>
        <taxon>Ascomycota</taxon>
        <taxon>Pezizomycotina</taxon>
        <taxon>Dothideomycetes</taxon>
        <taxon>Dothideomycetes incertae sedis</taxon>
        <taxon>Botryosphaeriales</taxon>
        <taxon>Aplosporellaceae</taxon>
        <taxon>Aplosporella</taxon>
    </lineage>
</organism>
<feature type="region of interest" description="Disordered" evidence="1">
    <location>
        <begin position="38"/>
        <end position="103"/>
    </location>
</feature>
<sequence length="117" mass="13271">MISSFILRHSCPATRHHPAFLTTHIPLLTPIAYHLHPYHTNLPLPPNKQPHTNPHRPQQQPHRRSRAHRAEPTRPQPHTPMSSVRTSPADHANARPVARAASSGCVELEPCLIRRLF</sequence>
<gene>
    <name evidence="2" type="ORF">K452DRAFT_289531</name>
</gene>
<dbReference type="RefSeq" id="XP_033395243.1">
    <property type="nucleotide sequence ID" value="XM_033540845.1"/>
</dbReference>
<protein>
    <submittedName>
        <fullName evidence="2">Uncharacterized protein</fullName>
    </submittedName>
</protein>
<accession>A0A6A6B691</accession>
<dbReference type="GeneID" id="54298341"/>
<proteinExistence type="predicted"/>
<evidence type="ECO:0000313" key="2">
    <source>
        <dbReference type="EMBL" id="KAF2139530.1"/>
    </source>
</evidence>